<name>A0A1B7K160_9GAMM</name>
<dbReference type="PATRIC" id="fig|1354272.4.peg.757"/>
<dbReference type="RefSeq" id="WP_068442737.1">
    <property type="nucleotide sequence ID" value="NZ_LXEW01000014.1"/>
</dbReference>
<proteinExistence type="predicted"/>
<dbReference type="EMBL" id="LXEW01000014">
    <property type="protein sequence ID" value="OAT53890.1"/>
    <property type="molecule type" value="Genomic_DNA"/>
</dbReference>
<sequence length="113" mass="11897">MAKFKDVTRNISENLSHLSKNIPDVMGQFSGLVAAGTKDGALDKKTKELIAIGIAVANRCDGCIGFHTKALVDLGVTEQELSEALGVAVFMGGGPSAMYAAETISAFKEYSEK</sequence>
<dbReference type="PANTHER" id="PTHR33930:SF2">
    <property type="entry name" value="BLR3452 PROTEIN"/>
    <property type="match status" value="1"/>
</dbReference>
<dbReference type="EC" id="4.1.1.44" evidence="2"/>
<gene>
    <name evidence="2" type="ORF">M998_0735</name>
</gene>
<keyword evidence="3" id="KW-1185">Reference proteome</keyword>
<dbReference type="OrthoDB" id="1683318at2"/>
<feature type="domain" description="Carboxymuconolactone decarboxylase-like" evidence="1">
    <location>
        <begin position="23"/>
        <end position="102"/>
    </location>
</feature>
<dbReference type="NCBIfam" id="TIGR00778">
    <property type="entry name" value="ahpD_dom"/>
    <property type="match status" value="1"/>
</dbReference>
<keyword evidence="2" id="KW-0560">Oxidoreductase</keyword>
<dbReference type="PANTHER" id="PTHR33930">
    <property type="entry name" value="ALKYL HYDROPEROXIDE REDUCTASE AHPD"/>
    <property type="match status" value="1"/>
</dbReference>
<dbReference type="InterPro" id="IPR003779">
    <property type="entry name" value="CMD-like"/>
</dbReference>
<dbReference type="Pfam" id="PF02627">
    <property type="entry name" value="CMD"/>
    <property type="match status" value="1"/>
</dbReference>
<keyword evidence="2" id="KW-0456">Lyase</keyword>
<dbReference type="InterPro" id="IPR029032">
    <property type="entry name" value="AhpD-like"/>
</dbReference>
<dbReference type="GO" id="GO:0051920">
    <property type="term" value="F:peroxiredoxin activity"/>
    <property type="evidence" value="ECO:0007669"/>
    <property type="project" value="InterPro"/>
</dbReference>
<dbReference type="GO" id="GO:0047575">
    <property type="term" value="F:4-carboxymuconolactone decarboxylase activity"/>
    <property type="evidence" value="ECO:0007669"/>
    <property type="project" value="UniProtKB-EC"/>
</dbReference>
<protein>
    <submittedName>
        <fullName evidence="2">Putative carboxymuconolactone decarboxylase family protein</fullName>
        <ecNumber evidence="2">1.11.1.15</ecNumber>
        <ecNumber evidence="2">4.1.1.44</ecNumber>
    </submittedName>
</protein>
<evidence type="ECO:0000313" key="3">
    <source>
        <dbReference type="Proteomes" id="UP000078224"/>
    </source>
</evidence>
<dbReference type="SUPFAM" id="SSF69118">
    <property type="entry name" value="AhpD-like"/>
    <property type="match status" value="1"/>
</dbReference>
<evidence type="ECO:0000259" key="1">
    <source>
        <dbReference type="Pfam" id="PF02627"/>
    </source>
</evidence>
<accession>A0A1B7K160</accession>
<keyword evidence="2" id="KW-0575">Peroxidase</keyword>
<evidence type="ECO:0000313" key="2">
    <source>
        <dbReference type="EMBL" id="OAT53890.1"/>
    </source>
</evidence>
<organism evidence="2 3">
    <name type="scientific">Providencia heimbachae ATCC 35613</name>
    <dbReference type="NCBI Taxonomy" id="1354272"/>
    <lineage>
        <taxon>Bacteria</taxon>
        <taxon>Pseudomonadati</taxon>
        <taxon>Pseudomonadota</taxon>
        <taxon>Gammaproteobacteria</taxon>
        <taxon>Enterobacterales</taxon>
        <taxon>Morganellaceae</taxon>
        <taxon>Providencia</taxon>
    </lineage>
</organism>
<dbReference type="Gene3D" id="1.20.1290.10">
    <property type="entry name" value="AhpD-like"/>
    <property type="match status" value="1"/>
</dbReference>
<dbReference type="AlphaFoldDB" id="A0A1B7K160"/>
<comment type="caution">
    <text evidence="2">The sequence shown here is derived from an EMBL/GenBank/DDBJ whole genome shotgun (WGS) entry which is preliminary data.</text>
</comment>
<dbReference type="InterPro" id="IPR004675">
    <property type="entry name" value="AhpD_core"/>
</dbReference>
<dbReference type="EC" id="1.11.1.15" evidence="2"/>
<reference evidence="2 3" key="1">
    <citation type="submission" date="2016-04" db="EMBL/GenBank/DDBJ databases">
        <title>ATOL: Assembling a taxonomically balanced genome-scale reconstruction of the evolutionary history of the Enterobacteriaceae.</title>
        <authorList>
            <person name="Plunkett G.III."/>
            <person name="Neeno-Eckwall E.C."/>
            <person name="Glasner J.D."/>
            <person name="Perna N.T."/>
        </authorList>
    </citation>
    <scope>NUCLEOTIDE SEQUENCE [LARGE SCALE GENOMIC DNA]</scope>
    <source>
        <strain evidence="2 3">ATCC 35613</strain>
    </source>
</reference>
<dbReference type="Proteomes" id="UP000078224">
    <property type="component" value="Unassembled WGS sequence"/>
</dbReference>